<evidence type="ECO:0000256" key="3">
    <source>
        <dbReference type="ARBA" id="ARBA00022605"/>
    </source>
</evidence>
<keyword evidence="11" id="KW-1185">Reference proteome</keyword>
<comment type="pathway">
    <text evidence="1 8">Amino-acid biosynthesis; L-tryptophan biosynthesis; L-tryptophan from chorismate: step 5/5.</text>
</comment>
<dbReference type="RefSeq" id="WP_004075452.1">
    <property type="nucleotide sequence ID" value="NZ_CM001488.1"/>
</dbReference>
<feature type="active site" description="Proton acceptor" evidence="8">
    <location>
        <position position="70"/>
    </location>
</feature>
<evidence type="ECO:0000256" key="1">
    <source>
        <dbReference type="ARBA" id="ARBA00004733"/>
    </source>
</evidence>
<dbReference type="InterPro" id="IPR011060">
    <property type="entry name" value="RibuloseP-bd_barrel"/>
</dbReference>
<keyword evidence="3 8" id="KW-0028">Amino-acid biosynthesis</keyword>
<evidence type="ECO:0000256" key="4">
    <source>
        <dbReference type="ARBA" id="ARBA00022822"/>
    </source>
</evidence>
<sequence length="266" mass="29432">MSDTITSAPAPAFLETYIREQRKKKDILLMTHIVMGYPSFDASFEIVRQMVDAGVDLMELQIPFSEPMADGPVILKANQAALDRGATVEKCFAFAQKVSDNFDIPFLFMTYGNILFKYGMDAFASHMSEIGIKGAIVPDFPPEEAGDYLSAMKKYHLSPVFIFSPETSDQRMQMINTHATGFIYCLARKGVTGKETQFSSEMGNYLDLCRQLTRLPTAVGFGVKEKADVDFLVGKADIAVVGSQTIREVEQKGVDATGPFIRSLTE</sequence>
<dbReference type="eggNOG" id="COG0159">
    <property type="taxonomic scope" value="Bacteria"/>
</dbReference>
<comment type="subunit">
    <text evidence="2 8">Tetramer of two alpha and two beta chains.</text>
</comment>
<dbReference type="PROSITE" id="PS00167">
    <property type="entry name" value="TRP_SYNTHASE_ALPHA"/>
    <property type="match status" value="1"/>
</dbReference>
<dbReference type="Gene3D" id="3.20.20.70">
    <property type="entry name" value="Aldolase class I"/>
    <property type="match status" value="1"/>
</dbReference>
<feature type="active site" description="Proton acceptor" evidence="8">
    <location>
        <position position="59"/>
    </location>
</feature>
<evidence type="ECO:0000256" key="7">
    <source>
        <dbReference type="ARBA" id="ARBA00049047"/>
    </source>
</evidence>
<dbReference type="EC" id="4.2.1.20" evidence="8"/>
<evidence type="ECO:0000313" key="11">
    <source>
        <dbReference type="Proteomes" id="UP000005778"/>
    </source>
</evidence>
<dbReference type="GO" id="GO:0004834">
    <property type="term" value="F:tryptophan synthase activity"/>
    <property type="evidence" value="ECO:0007669"/>
    <property type="project" value="UniProtKB-UniRule"/>
</dbReference>
<dbReference type="PANTHER" id="PTHR43406">
    <property type="entry name" value="TRYPTOPHAN SYNTHASE, ALPHA CHAIN"/>
    <property type="match status" value="1"/>
</dbReference>
<dbReference type="EMBL" id="CM001488">
    <property type="protein sequence ID" value="EIM65348.1"/>
    <property type="molecule type" value="Genomic_DNA"/>
</dbReference>
<keyword evidence="6 8" id="KW-0456">Lyase</keyword>
<dbReference type="InterPro" id="IPR013785">
    <property type="entry name" value="Aldolase_TIM"/>
</dbReference>
<evidence type="ECO:0000256" key="6">
    <source>
        <dbReference type="ARBA" id="ARBA00023239"/>
    </source>
</evidence>
<evidence type="ECO:0000313" key="10">
    <source>
        <dbReference type="EMBL" id="EIM65348.1"/>
    </source>
</evidence>
<gene>
    <name evidence="8" type="primary">trpA</name>
    <name evidence="10" type="ORF">DespoDRAFT_03597</name>
</gene>
<dbReference type="Pfam" id="PF00290">
    <property type="entry name" value="Trp_syntA"/>
    <property type="match status" value="1"/>
</dbReference>
<keyword evidence="4 8" id="KW-0822">Tryptophan biosynthesis</keyword>
<dbReference type="SUPFAM" id="SSF51366">
    <property type="entry name" value="Ribulose-phoshate binding barrel"/>
    <property type="match status" value="1"/>
</dbReference>
<evidence type="ECO:0000256" key="2">
    <source>
        <dbReference type="ARBA" id="ARBA00011270"/>
    </source>
</evidence>
<comment type="similarity">
    <text evidence="8 9">Belongs to the TrpA family.</text>
</comment>
<comment type="function">
    <text evidence="8">The alpha subunit is responsible for the aldol cleavage of indoleglycerol phosphate to indole and glyceraldehyde 3-phosphate.</text>
</comment>
<dbReference type="InterPro" id="IPR002028">
    <property type="entry name" value="Trp_synthase_suA"/>
</dbReference>
<dbReference type="AlphaFoldDB" id="I5B785"/>
<dbReference type="GO" id="GO:0005829">
    <property type="term" value="C:cytosol"/>
    <property type="evidence" value="ECO:0007669"/>
    <property type="project" value="TreeGrafter"/>
</dbReference>
<proteinExistence type="inferred from homology"/>
<dbReference type="PANTHER" id="PTHR43406:SF1">
    <property type="entry name" value="TRYPTOPHAN SYNTHASE ALPHA CHAIN, CHLOROPLASTIC"/>
    <property type="match status" value="1"/>
</dbReference>
<evidence type="ECO:0000256" key="5">
    <source>
        <dbReference type="ARBA" id="ARBA00023141"/>
    </source>
</evidence>
<organism evidence="10 11">
    <name type="scientific">Desulfobacter postgatei 2ac9</name>
    <dbReference type="NCBI Taxonomy" id="879212"/>
    <lineage>
        <taxon>Bacteria</taxon>
        <taxon>Pseudomonadati</taxon>
        <taxon>Thermodesulfobacteriota</taxon>
        <taxon>Desulfobacteria</taxon>
        <taxon>Desulfobacterales</taxon>
        <taxon>Desulfobacteraceae</taxon>
        <taxon>Desulfobacter</taxon>
    </lineage>
</organism>
<dbReference type="Proteomes" id="UP000005778">
    <property type="component" value="Chromosome"/>
</dbReference>
<reference evidence="10 11" key="1">
    <citation type="submission" date="2011-09" db="EMBL/GenBank/DDBJ databases">
        <authorList>
            <consortium name="US DOE Joint Genome Institute (JGI-PGF)"/>
            <person name="Lucas S."/>
            <person name="Han J."/>
            <person name="Lapidus A."/>
            <person name="Cheng J.-F."/>
            <person name="Goodwin L."/>
            <person name="Pitluck S."/>
            <person name="Peters L."/>
            <person name="Land M.L."/>
            <person name="Hauser L."/>
            <person name="Orellana R."/>
            <person name="Lovley D."/>
            <person name="Woyke T.J."/>
        </authorList>
    </citation>
    <scope>NUCLEOTIDE SEQUENCE [LARGE SCALE GENOMIC DNA]</scope>
    <source>
        <strain evidence="10 11">2ac9</strain>
    </source>
</reference>
<accession>I5B785</accession>
<dbReference type="CDD" id="cd04724">
    <property type="entry name" value="Tryptophan_synthase_alpha"/>
    <property type="match status" value="1"/>
</dbReference>
<dbReference type="HAMAP" id="MF_00131">
    <property type="entry name" value="Trp_synth_alpha"/>
    <property type="match status" value="1"/>
</dbReference>
<dbReference type="OrthoDB" id="9804578at2"/>
<dbReference type="InterPro" id="IPR018204">
    <property type="entry name" value="Trp_synthase_alpha_AS"/>
</dbReference>
<reference evidence="10 11" key="2">
    <citation type="submission" date="2012-02" db="EMBL/GenBank/DDBJ databases">
        <title>Improved High-Quality Draft sequence of Desulfobacter postgatei 2ac9.</title>
        <authorList>
            <consortium name="US DOE Joint Genome Institute"/>
            <person name="Lucas S."/>
            <person name="Han J."/>
            <person name="Lapidus A."/>
            <person name="Cheng J.-F."/>
            <person name="Goodwin L."/>
            <person name="Pitluck S."/>
            <person name="Peters L."/>
            <person name="Ovchinnikova G."/>
            <person name="Held B."/>
            <person name="Detter J.C."/>
            <person name="Han C."/>
            <person name="Tapia R."/>
            <person name="Land M."/>
            <person name="Hauser L."/>
            <person name="Kyrpides N."/>
            <person name="Ivanova N."/>
            <person name="Pagani I."/>
            <person name="Orellana R."/>
            <person name="Lovley D."/>
            <person name="Woyke T."/>
        </authorList>
    </citation>
    <scope>NUCLEOTIDE SEQUENCE [LARGE SCALE GENOMIC DNA]</scope>
    <source>
        <strain evidence="10 11">2ac9</strain>
    </source>
</reference>
<dbReference type="HOGENOM" id="CLU_016734_0_0_7"/>
<keyword evidence="5 8" id="KW-0057">Aromatic amino acid biosynthesis</keyword>
<protein>
    <recommendedName>
        <fullName evidence="8">Tryptophan synthase alpha chain</fullName>
        <ecNumber evidence="8">4.2.1.20</ecNumber>
    </recommendedName>
</protein>
<evidence type="ECO:0000256" key="9">
    <source>
        <dbReference type="RuleBase" id="RU003662"/>
    </source>
</evidence>
<dbReference type="NCBIfam" id="TIGR00262">
    <property type="entry name" value="trpA"/>
    <property type="match status" value="1"/>
</dbReference>
<dbReference type="UniPathway" id="UPA00035">
    <property type="reaction ID" value="UER00044"/>
</dbReference>
<dbReference type="STRING" id="879212.DespoDRAFT_03597"/>
<evidence type="ECO:0000256" key="8">
    <source>
        <dbReference type="HAMAP-Rule" id="MF_00131"/>
    </source>
</evidence>
<comment type="catalytic activity">
    <reaction evidence="7 8">
        <text>(1S,2R)-1-C-(indol-3-yl)glycerol 3-phosphate + L-serine = D-glyceraldehyde 3-phosphate + L-tryptophan + H2O</text>
        <dbReference type="Rhea" id="RHEA:10532"/>
        <dbReference type="ChEBI" id="CHEBI:15377"/>
        <dbReference type="ChEBI" id="CHEBI:33384"/>
        <dbReference type="ChEBI" id="CHEBI:57912"/>
        <dbReference type="ChEBI" id="CHEBI:58866"/>
        <dbReference type="ChEBI" id="CHEBI:59776"/>
        <dbReference type="EC" id="4.2.1.20"/>
    </reaction>
</comment>
<name>I5B785_9BACT</name>